<feature type="compositionally biased region" description="Pro residues" evidence="3">
    <location>
        <begin position="116"/>
        <end position="125"/>
    </location>
</feature>
<dbReference type="GO" id="GO:0006520">
    <property type="term" value="P:amino acid metabolic process"/>
    <property type="evidence" value="ECO:0007669"/>
    <property type="project" value="TreeGrafter"/>
</dbReference>
<dbReference type="Pfam" id="PF00155">
    <property type="entry name" value="Aminotran_1_2"/>
    <property type="match status" value="1"/>
</dbReference>
<comment type="cofactor">
    <cofactor evidence="1">
        <name>pyridoxal 5'-phosphate</name>
        <dbReference type="ChEBI" id="CHEBI:597326"/>
    </cofactor>
</comment>
<reference evidence="5" key="1">
    <citation type="journal article" date="2022" name="Front. Genet.">
        <title>Chromosome-Scale Assembly of the Dendrobium nobile Genome Provides Insights Into the Molecular Mechanism of the Biosynthesis of the Medicinal Active Ingredient of Dendrobium.</title>
        <authorList>
            <person name="Xu Q."/>
            <person name="Niu S.-C."/>
            <person name="Li K.-L."/>
            <person name="Zheng P.-J."/>
            <person name="Zhang X.-J."/>
            <person name="Jia Y."/>
            <person name="Liu Y."/>
            <person name="Niu Y.-X."/>
            <person name="Yu L.-H."/>
            <person name="Chen D.-F."/>
            <person name="Zhang G.-Q."/>
        </authorList>
    </citation>
    <scope>NUCLEOTIDE SEQUENCE</scope>
    <source>
        <tissue evidence="5">Leaf</tissue>
    </source>
</reference>
<evidence type="ECO:0000313" key="5">
    <source>
        <dbReference type="EMBL" id="KAI0500206.1"/>
    </source>
</evidence>
<dbReference type="CDD" id="cd00609">
    <property type="entry name" value="AAT_like"/>
    <property type="match status" value="1"/>
</dbReference>
<feature type="region of interest" description="Disordered" evidence="3">
    <location>
        <begin position="114"/>
        <end position="133"/>
    </location>
</feature>
<dbReference type="InterPro" id="IPR015424">
    <property type="entry name" value="PyrdxlP-dep_Trfase"/>
</dbReference>
<sequence>MEGGGAPSSTSSREHKFLNRALQNAALMPPSPSPSPSPLPQMTQYPSRKPASGGNKDDTTSPSISNFVVGSGGTAMRIIVPLQGIVQGRGGLVLGSVIPCALFYLFQLYLRRKRPSSPPSPPPSPSSGDLHALPVIPRTQSRNLISPRAGSVPAPLSTRAAVVNKSDACRLAAGHQRYLNDPYHPISNPDGVIQLGLVENQLSLDLVRDWLERNFKALLLEEGLRDLGLGRMETCFQYDGLLDLKMAIADFMGQVLQGYVSFSPSNMILTSGAASAIETLCLCLADPGNAILVPSPYDPGFDRDLKWRTGVDLIPVPCRSTDNFNISIAALERAYNQAKKRGVKVRAVLISNPSNPVGNLLRRDAFYDLLEFTTEKNIHLISDELYVGSVHGDKTFISVAEILDTKDFDKCRVHIIYRLSENLSLPGFHVGVIYSLNHNVLAAAAKFTRYASISILTQRVLVLMLSDKRFISEFLQVIGTTVKNMHHLFVHGLKSLYVNCANGGGGLTCWVDLSKFLRSYSEKGELEMWEKLLDIAKINTTPGSSCHCIEPGWFQFSFKSLSESDIDVVMKRIRRVIEGPEVHNLFDTKS</sequence>
<evidence type="ECO:0000256" key="1">
    <source>
        <dbReference type="ARBA" id="ARBA00001933"/>
    </source>
</evidence>
<dbReference type="Gene3D" id="3.40.640.10">
    <property type="entry name" value="Type I PLP-dependent aspartate aminotransferase-like (Major domain)"/>
    <property type="match status" value="1"/>
</dbReference>
<evidence type="ECO:0000259" key="4">
    <source>
        <dbReference type="Pfam" id="PF00155"/>
    </source>
</evidence>
<dbReference type="GO" id="GO:0008483">
    <property type="term" value="F:transaminase activity"/>
    <property type="evidence" value="ECO:0007669"/>
    <property type="project" value="TreeGrafter"/>
</dbReference>
<comment type="caution">
    <text evidence="5">The sequence shown here is derived from an EMBL/GenBank/DDBJ whole genome shotgun (WGS) entry which is preliminary data.</text>
</comment>
<dbReference type="OrthoDB" id="691673at2759"/>
<name>A0A8T3AUB8_DENNO</name>
<evidence type="ECO:0000256" key="2">
    <source>
        <dbReference type="ARBA" id="ARBA00022898"/>
    </source>
</evidence>
<feature type="compositionally biased region" description="Pro residues" evidence="3">
    <location>
        <begin position="29"/>
        <end position="39"/>
    </location>
</feature>
<dbReference type="GO" id="GO:0030170">
    <property type="term" value="F:pyridoxal phosphate binding"/>
    <property type="evidence" value="ECO:0007669"/>
    <property type="project" value="InterPro"/>
</dbReference>
<accession>A0A8T3AUB8</accession>
<dbReference type="Proteomes" id="UP000829196">
    <property type="component" value="Unassembled WGS sequence"/>
</dbReference>
<dbReference type="PRINTS" id="PR00753">
    <property type="entry name" value="ACCSYNTHASE"/>
</dbReference>
<feature type="domain" description="Aminotransferase class I/classII large" evidence="4">
    <location>
        <begin position="194"/>
        <end position="573"/>
    </location>
</feature>
<dbReference type="EMBL" id="JAGYWB010000013">
    <property type="protein sequence ID" value="KAI0500206.1"/>
    <property type="molecule type" value="Genomic_DNA"/>
</dbReference>
<dbReference type="InterPro" id="IPR015421">
    <property type="entry name" value="PyrdxlP-dep_Trfase_major"/>
</dbReference>
<dbReference type="PANTHER" id="PTHR43795">
    <property type="entry name" value="BIFUNCTIONAL ASPARTATE AMINOTRANSFERASE AND GLUTAMATE/ASPARTATE-PREPHENATE AMINOTRANSFERASE-RELATED"/>
    <property type="match status" value="1"/>
</dbReference>
<organism evidence="5 6">
    <name type="scientific">Dendrobium nobile</name>
    <name type="common">Orchid</name>
    <dbReference type="NCBI Taxonomy" id="94219"/>
    <lineage>
        <taxon>Eukaryota</taxon>
        <taxon>Viridiplantae</taxon>
        <taxon>Streptophyta</taxon>
        <taxon>Embryophyta</taxon>
        <taxon>Tracheophyta</taxon>
        <taxon>Spermatophyta</taxon>
        <taxon>Magnoliopsida</taxon>
        <taxon>Liliopsida</taxon>
        <taxon>Asparagales</taxon>
        <taxon>Orchidaceae</taxon>
        <taxon>Epidendroideae</taxon>
        <taxon>Malaxideae</taxon>
        <taxon>Dendrobiinae</taxon>
        <taxon>Dendrobium</taxon>
    </lineage>
</organism>
<feature type="region of interest" description="Disordered" evidence="3">
    <location>
        <begin position="1"/>
        <end position="67"/>
    </location>
</feature>
<evidence type="ECO:0000256" key="3">
    <source>
        <dbReference type="SAM" id="MobiDB-lite"/>
    </source>
</evidence>
<dbReference type="PANTHER" id="PTHR43795:SF85">
    <property type="entry name" value="AMINOTRANSFERASE ACS10-RELATED"/>
    <property type="match status" value="1"/>
</dbReference>
<dbReference type="AlphaFoldDB" id="A0A8T3AUB8"/>
<keyword evidence="2" id="KW-0663">Pyridoxal phosphate</keyword>
<dbReference type="InterPro" id="IPR004839">
    <property type="entry name" value="Aminotransferase_I/II_large"/>
</dbReference>
<dbReference type="InterPro" id="IPR015422">
    <property type="entry name" value="PyrdxlP-dep_Trfase_small"/>
</dbReference>
<keyword evidence="6" id="KW-1185">Reference proteome</keyword>
<dbReference type="InterPro" id="IPR050478">
    <property type="entry name" value="Ethylene_sulfur-biosynth"/>
</dbReference>
<protein>
    <recommendedName>
        <fullName evidence="4">Aminotransferase class I/classII large domain-containing protein</fullName>
    </recommendedName>
</protein>
<dbReference type="SMR" id="A0A8T3AUB8"/>
<proteinExistence type="predicted"/>
<gene>
    <name evidence="5" type="ORF">KFK09_018415</name>
</gene>
<dbReference type="SUPFAM" id="SSF53383">
    <property type="entry name" value="PLP-dependent transferases"/>
    <property type="match status" value="1"/>
</dbReference>
<evidence type="ECO:0000313" key="6">
    <source>
        <dbReference type="Proteomes" id="UP000829196"/>
    </source>
</evidence>
<dbReference type="Gene3D" id="3.90.1150.10">
    <property type="entry name" value="Aspartate Aminotransferase, domain 1"/>
    <property type="match status" value="1"/>
</dbReference>